<proteinExistence type="predicted"/>
<sequence length="195" mass="19782">MYERIREIAGRLGPQMALFAREIAAAAGTAGHGEGPGGLIERHMASMLSYDLVFHDPAGNIIGVLVGADEGFTVLLRSSAAPGGTGRAGSTVPGPGIADTIASHVYAGHILGDGGMLRRGTVVVACSCAGEALHDEAGRLLMEDTLPGLGIFPGITILEGAGDDGPAGPEGDPVETDRLVKAASEDAILAYRLLT</sequence>
<name>A0A7V2AU90_UNCEI</name>
<dbReference type="AlphaFoldDB" id="A0A7V2AU90"/>
<comment type="caution">
    <text evidence="1">The sequence shown here is derived from an EMBL/GenBank/DDBJ whole genome shotgun (WGS) entry which is preliminary data.</text>
</comment>
<dbReference type="Proteomes" id="UP000886069">
    <property type="component" value="Unassembled WGS sequence"/>
</dbReference>
<reference evidence="1" key="1">
    <citation type="journal article" date="2020" name="mSystems">
        <title>Genome- and Community-Level Interaction Insights into Carbon Utilization and Element Cycling Functions of Hydrothermarchaeota in Hydrothermal Sediment.</title>
        <authorList>
            <person name="Zhou Z."/>
            <person name="Liu Y."/>
            <person name="Xu W."/>
            <person name="Pan J."/>
            <person name="Luo Z.H."/>
            <person name="Li M."/>
        </authorList>
    </citation>
    <scope>NUCLEOTIDE SEQUENCE [LARGE SCALE GENOMIC DNA]</scope>
    <source>
        <strain evidence="1">SpSt-1233</strain>
    </source>
</reference>
<dbReference type="EMBL" id="DSEC01000197">
    <property type="protein sequence ID" value="HER43365.1"/>
    <property type="molecule type" value="Genomic_DNA"/>
</dbReference>
<gene>
    <name evidence="1" type="ORF">ENO08_02770</name>
</gene>
<protein>
    <submittedName>
        <fullName evidence="1">Uncharacterized protein</fullName>
    </submittedName>
</protein>
<organism evidence="1">
    <name type="scientific">Eiseniibacteriota bacterium</name>
    <dbReference type="NCBI Taxonomy" id="2212470"/>
    <lineage>
        <taxon>Bacteria</taxon>
        <taxon>Candidatus Eiseniibacteriota</taxon>
    </lineage>
</organism>
<evidence type="ECO:0000313" key="1">
    <source>
        <dbReference type="EMBL" id="HER43365.1"/>
    </source>
</evidence>
<accession>A0A7V2AU90</accession>